<evidence type="ECO:0000313" key="2">
    <source>
        <dbReference type="Proteomes" id="UP000051035"/>
    </source>
</evidence>
<feature type="non-terminal residue" evidence="1">
    <location>
        <position position="1"/>
    </location>
</feature>
<organism evidence="1 2">
    <name type="scientific">candidate division TA06 bacterium SM1_40</name>
    <dbReference type="NCBI Taxonomy" id="1703773"/>
    <lineage>
        <taxon>Bacteria</taxon>
        <taxon>Bacteria division TA06</taxon>
    </lineage>
</organism>
<dbReference type="EMBL" id="LJVA01000182">
    <property type="protein sequence ID" value="KPL05812.1"/>
    <property type="molecule type" value="Genomic_DNA"/>
</dbReference>
<protein>
    <recommendedName>
        <fullName evidence="3">Secretion system C-terminal sorting domain-containing protein</fullName>
    </recommendedName>
</protein>
<sequence length="66" mass="6997">FRDLPAHATVRIYTIGGDRVATIRYTGEGGGSIEWDPVAADVASGIYLFSVEAPAQTVVGTFAIIR</sequence>
<name>A0A0S8J7W0_UNCT6</name>
<dbReference type="Proteomes" id="UP000051035">
    <property type="component" value="Unassembled WGS sequence"/>
</dbReference>
<reference evidence="1 2" key="1">
    <citation type="journal article" date="2015" name="Microbiome">
        <title>Genomic resolution of linkages in carbon, nitrogen, and sulfur cycling among widespread estuary sediment bacteria.</title>
        <authorList>
            <person name="Baker B.J."/>
            <person name="Lazar C.S."/>
            <person name="Teske A.P."/>
            <person name="Dick G.J."/>
        </authorList>
    </citation>
    <scope>NUCLEOTIDE SEQUENCE [LARGE SCALE GENOMIC DNA]</scope>
    <source>
        <strain evidence="1">SM1_40</strain>
    </source>
</reference>
<dbReference type="AlphaFoldDB" id="A0A0S8J7W0"/>
<gene>
    <name evidence="1" type="ORF">AMJ71_10850</name>
</gene>
<accession>A0A0S8J7W0</accession>
<evidence type="ECO:0008006" key="3">
    <source>
        <dbReference type="Google" id="ProtNLM"/>
    </source>
</evidence>
<evidence type="ECO:0000313" key="1">
    <source>
        <dbReference type="EMBL" id="KPL05812.1"/>
    </source>
</evidence>
<comment type="caution">
    <text evidence="1">The sequence shown here is derived from an EMBL/GenBank/DDBJ whole genome shotgun (WGS) entry which is preliminary data.</text>
</comment>
<proteinExistence type="predicted"/>